<keyword evidence="3" id="KW-1185">Reference proteome</keyword>
<evidence type="ECO:0000259" key="1">
    <source>
        <dbReference type="Pfam" id="PF05901"/>
    </source>
</evidence>
<feature type="domain" description="Excalibur calcium-binding" evidence="1">
    <location>
        <begin position="75"/>
        <end position="108"/>
    </location>
</feature>
<dbReference type="EMBL" id="QGLE01000005">
    <property type="protein sequence ID" value="PWR22929.1"/>
    <property type="molecule type" value="Genomic_DNA"/>
</dbReference>
<dbReference type="OrthoDB" id="9805504at2"/>
<dbReference type="AlphaFoldDB" id="A0A317E7L7"/>
<name>A0A317E7L7_9PROT</name>
<dbReference type="Proteomes" id="UP000245461">
    <property type="component" value="Unassembled WGS sequence"/>
</dbReference>
<evidence type="ECO:0000313" key="2">
    <source>
        <dbReference type="EMBL" id="PWR22929.1"/>
    </source>
</evidence>
<organism evidence="2 3">
    <name type="scientific">Zavarzinia aquatilis</name>
    <dbReference type="NCBI Taxonomy" id="2211142"/>
    <lineage>
        <taxon>Bacteria</taxon>
        <taxon>Pseudomonadati</taxon>
        <taxon>Pseudomonadota</taxon>
        <taxon>Alphaproteobacteria</taxon>
        <taxon>Rhodospirillales</taxon>
        <taxon>Zavarziniaceae</taxon>
        <taxon>Zavarzinia</taxon>
    </lineage>
</organism>
<proteinExistence type="predicted"/>
<reference evidence="2 3" key="1">
    <citation type="submission" date="2018-05" db="EMBL/GenBank/DDBJ databases">
        <title>Zavarzinia sp. HR-AS.</title>
        <authorList>
            <person name="Lee Y."/>
            <person name="Jeon C.O."/>
        </authorList>
    </citation>
    <scope>NUCLEOTIDE SEQUENCE [LARGE SCALE GENOMIC DNA]</scope>
    <source>
        <strain evidence="2 3">HR-AS</strain>
    </source>
</reference>
<dbReference type="Pfam" id="PF05901">
    <property type="entry name" value="Excalibur"/>
    <property type="match status" value="1"/>
</dbReference>
<evidence type="ECO:0000313" key="3">
    <source>
        <dbReference type="Proteomes" id="UP000245461"/>
    </source>
</evidence>
<sequence>MRLELAGHAKAVGARGRCQGFGHAALLVGAHPAAKAPWRASRVGYNRAMRVLLLCLVVAAPAHAGPPKPFCGEKKECRQMADCDEAQFYYSQCGEARLDRDGDGVPCEELCRFK</sequence>
<protein>
    <recommendedName>
        <fullName evidence="1">Excalibur calcium-binding domain-containing protein</fullName>
    </recommendedName>
</protein>
<gene>
    <name evidence="2" type="ORF">DKG74_10970</name>
</gene>
<accession>A0A317E7L7</accession>
<comment type="caution">
    <text evidence="2">The sequence shown here is derived from an EMBL/GenBank/DDBJ whole genome shotgun (WGS) entry which is preliminary data.</text>
</comment>
<dbReference type="InterPro" id="IPR008613">
    <property type="entry name" value="Excalibur_Ca-bd_domain"/>
</dbReference>